<keyword evidence="3" id="KW-0472">Membrane</keyword>
<keyword evidence="5" id="KW-1185">Reference proteome</keyword>
<dbReference type="SUPFAM" id="SSF53335">
    <property type="entry name" value="S-adenosyl-L-methionine-dependent methyltransferases"/>
    <property type="match status" value="1"/>
</dbReference>
<reference evidence="4 5" key="1">
    <citation type="journal article" date="2011" name="Cell">
        <title>Insight into structure and assembly of the nuclear pore complex by utilizing the genome of a eukaryotic thermophile.</title>
        <authorList>
            <person name="Amlacher S."/>
            <person name="Sarges P."/>
            <person name="Flemming D."/>
            <person name="van Noort V."/>
            <person name="Kunze R."/>
            <person name="Devos D.P."/>
            <person name="Arumugam M."/>
            <person name="Bork P."/>
            <person name="Hurt E."/>
        </authorList>
    </citation>
    <scope>NUCLEOTIDE SEQUENCE [LARGE SCALE GENOMIC DNA]</scope>
    <source>
        <strain evidence="5">DSM 1495 / CBS 144.50 / IMI 039719</strain>
    </source>
</reference>
<dbReference type="HOGENOM" id="CLU_407085_0_0_1"/>
<evidence type="ECO:0000313" key="4">
    <source>
        <dbReference type="EMBL" id="EGS23708.1"/>
    </source>
</evidence>
<evidence type="ECO:0000313" key="5">
    <source>
        <dbReference type="Proteomes" id="UP000008066"/>
    </source>
</evidence>
<evidence type="ECO:0000256" key="3">
    <source>
        <dbReference type="SAM" id="Phobius"/>
    </source>
</evidence>
<dbReference type="GO" id="GO:0008168">
    <property type="term" value="F:methyltransferase activity"/>
    <property type="evidence" value="ECO:0007669"/>
    <property type="project" value="TreeGrafter"/>
</dbReference>
<evidence type="ECO:0000256" key="2">
    <source>
        <dbReference type="SAM" id="MobiDB-lite"/>
    </source>
</evidence>
<dbReference type="PANTHER" id="PTHR43591">
    <property type="entry name" value="METHYLTRANSFERASE"/>
    <property type="match status" value="1"/>
</dbReference>
<dbReference type="STRING" id="759272.G0RZT0"/>
<dbReference type="CDD" id="cd02440">
    <property type="entry name" value="AdoMet_MTases"/>
    <property type="match status" value="1"/>
</dbReference>
<keyword evidence="3" id="KW-1133">Transmembrane helix</keyword>
<dbReference type="GeneID" id="18254445"/>
<sequence length="675" mass="74377">MHDSSDAYDFPDRDVVFHSTVMYLRRDTKDKNYPTNTTETPKIDILPASNRQSPPVADDDTDSISDLSHATSTTSLRESIFEYRKRYGRTYHHEYGEAQSWIPNDDKHREGMELLHYATIVLQGDKLFYSPLDKDSVKKVLDVGTGTGHWAIYYTNSTTLDPPNLTFELDDANQDWAWPENTFDFIYVRFLNGCIRDWDKFYREAFRCLKPDGWFEHHKVGIGWTCEKGGITPDSPIGQFVQAFSIAGEKIGQTFRVVEDGLQTKGMKAAGFVDLEEKILRCPLGSWPTDPQLKQVGLMMNEVLLGDLEATWALGSNRMMDPSSPQGSASHPPYPRDRDQGQKIINFSSPQRVRFAPQPSSPNSSSGRPSSRRGKASPLPPPPGPSIYWDDRNNDTTENLDHYTFYREGTPPPEAEAQDKESSQQRGAVNPVAEGSAAGGGNASDREYGQPEQSELGAWSVADSNVTNPAKSRRLLWIIVALGVLLLVGVAVGVGVGLGIGLKKTSESGDSKSSTSLEPIVADNSTTATLTISTVLAILPPSTSNPSSTTSFETTQTVDVTAGFTSSKPRPKYNSDCPALNNTVYHVPGSTRSFLRICGIDYGSEDGNAIDLGNVYTASMADCMHTCASFDQCTGCSWGYIEGDDVGGEHRCFMKKNLKKPHVAHPDWCFAILRE</sequence>
<feature type="transmembrane region" description="Helical" evidence="3">
    <location>
        <begin position="475"/>
        <end position="502"/>
    </location>
</feature>
<feature type="compositionally biased region" description="Basic and acidic residues" evidence="2">
    <location>
        <begin position="389"/>
        <end position="405"/>
    </location>
</feature>
<gene>
    <name evidence="4" type="ORF">CTHT_0004070</name>
</gene>
<dbReference type="KEGG" id="cthr:CTHT_0004070"/>
<dbReference type="Pfam" id="PF13489">
    <property type="entry name" value="Methyltransf_23"/>
    <property type="match status" value="1"/>
</dbReference>
<dbReference type="EMBL" id="GL988032">
    <property type="protein sequence ID" value="EGS23708.1"/>
    <property type="molecule type" value="Genomic_DNA"/>
</dbReference>
<protein>
    <recommendedName>
        <fullName evidence="6">Apple domain-containing protein</fullName>
    </recommendedName>
</protein>
<dbReference type="eggNOG" id="ENOG502SWYF">
    <property type="taxonomic scope" value="Eukaryota"/>
</dbReference>
<dbReference type="Proteomes" id="UP000008066">
    <property type="component" value="Unassembled WGS sequence"/>
</dbReference>
<dbReference type="InterPro" id="IPR029063">
    <property type="entry name" value="SAM-dependent_MTases_sf"/>
</dbReference>
<keyword evidence="3" id="KW-0812">Transmembrane</keyword>
<feature type="region of interest" description="Disordered" evidence="2">
    <location>
        <begin position="316"/>
        <end position="454"/>
    </location>
</feature>
<dbReference type="PANTHER" id="PTHR43591:SF10">
    <property type="entry name" value="ABC TRANSMEMBRANE TYPE-1 DOMAIN-CONTAINING PROTEIN-RELATED"/>
    <property type="match status" value="1"/>
</dbReference>
<accession>G0RZT0</accession>
<name>G0RZT0_CHATD</name>
<dbReference type="RefSeq" id="XP_006690950.1">
    <property type="nucleotide sequence ID" value="XM_006690887.1"/>
</dbReference>
<proteinExistence type="inferred from homology"/>
<evidence type="ECO:0000256" key="1">
    <source>
        <dbReference type="ARBA" id="ARBA00038158"/>
    </source>
</evidence>
<comment type="similarity">
    <text evidence="1">Belongs to the methyltransferase superfamily. LaeA methyltransferase family.</text>
</comment>
<evidence type="ECO:0008006" key="6">
    <source>
        <dbReference type="Google" id="ProtNLM"/>
    </source>
</evidence>
<dbReference type="AlphaFoldDB" id="G0RZT0"/>
<feature type="region of interest" description="Disordered" evidence="2">
    <location>
        <begin position="30"/>
        <end position="69"/>
    </location>
</feature>
<organism evidence="5">
    <name type="scientific">Chaetomium thermophilum (strain DSM 1495 / CBS 144.50 / IMI 039719)</name>
    <name type="common">Thermochaetoides thermophila</name>
    <dbReference type="NCBI Taxonomy" id="759272"/>
    <lineage>
        <taxon>Eukaryota</taxon>
        <taxon>Fungi</taxon>
        <taxon>Dikarya</taxon>
        <taxon>Ascomycota</taxon>
        <taxon>Pezizomycotina</taxon>
        <taxon>Sordariomycetes</taxon>
        <taxon>Sordariomycetidae</taxon>
        <taxon>Sordariales</taxon>
        <taxon>Chaetomiaceae</taxon>
        <taxon>Thermochaetoides</taxon>
    </lineage>
</organism>
<dbReference type="Gene3D" id="3.40.50.150">
    <property type="entry name" value="Vaccinia Virus protein VP39"/>
    <property type="match status" value="1"/>
</dbReference>
<dbReference type="OrthoDB" id="2013972at2759"/>